<evidence type="ECO:0000256" key="4">
    <source>
        <dbReference type="ARBA" id="ARBA00022982"/>
    </source>
</evidence>
<evidence type="ECO:0000256" key="2">
    <source>
        <dbReference type="ARBA" id="ARBA00022617"/>
    </source>
</evidence>
<name>A0A934PY27_9BURK</name>
<evidence type="ECO:0000313" key="9">
    <source>
        <dbReference type="EMBL" id="MBK0392599.1"/>
    </source>
</evidence>
<dbReference type="PANTHER" id="PTHR11961">
    <property type="entry name" value="CYTOCHROME C"/>
    <property type="match status" value="1"/>
</dbReference>
<feature type="chain" id="PRO_5038094054" evidence="7">
    <location>
        <begin position="27"/>
        <end position="136"/>
    </location>
</feature>
<evidence type="ECO:0000256" key="6">
    <source>
        <dbReference type="PROSITE-ProRule" id="PRU00433"/>
    </source>
</evidence>
<evidence type="ECO:0000313" key="10">
    <source>
        <dbReference type="Proteomes" id="UP000617041"/>
    </source>
</evidence>
<dbReference type="GO" id="GO:0046872">
    <property type="term" value="F:metal ion binding"/>
    <property type="evidence" value="ECO:0007669"/>
    <property type="project" value="UniProtKB-KW"/>
</dbReference>
<feature type="signal peptide" evidence="7">
    <location>
        <begin position="1"/>
        <end position="26"/>
    </location>
</feature>
<evidence type="ECO:0000256" key="3">
    <source>
        <dbReference type="ARBA" id="ARBA00022723"/>
    </source>
</evidence>
<comment type="caution">
    <text evidence="9">The sequence shown here is derived from an EMBL/GenBank/DDBJ whole genome shotgun (WGS) entry which is preliminary data.</text>
</comment>
<dbReference type="InterPro" id="IPR009056">
    <property type="entry name" value="Cyt_c-like_dom"/>
</dbReference>
<evidence type="ECO:0000259" key="8">
    <source>
        <dbReference type="PROSITE" id="PS51007"/>
    </source>
</evidence>
<keyword evidence="5 6" id="KW-0408">Iron</keyword>
<dbReference type="PRINTS" id="PR00604">
    <property type="entry name" value="CYTCHRMECIAB"/>
</dbReference>
<organism evidence="9 10">
    <name type="scientific">Ramlibacter algicola</name>
    <dbReference type="NCBI Taxonomy" id="2795217"/>
    <lineage>
        <taxon>Bacteria</taxon>
        <taxon>Pseudomonadati</taxon>
        <taxon>Pseudomonadota</taxon>
        <taxon>Betaproteobacteria</taxon>
        <taxon>Burkholderiales</taxon>
        <taxon>Comamonadaceae</taxon>
        <taxon>Ramlibacter</taxon>
    </lineage>
</organism>
<evidence type="ECO:0000256" key="5">
    <source>
        <dbReference type="ARBA" id="ARBA00023004"/>
    </source>
</evidence>
<dbReference type="GO" id="GO:0020037">
    <property type="term" value="F:heme binding"/>
    <property type="evidence" value="ECO:0007669"/>
    <property type="project" value="InterPro"/>
</dbReference>
<keyword evidence="2 6" id="KW-0349">Heme</keyword>
<keyword evidence="10" id="KW-1185">Reference proteome</keyword>
<keyword evidence="1" id="KW-0813">Transport</keyword>
<reference evidence="9" key="1">
    <citation type="submission" date="2020-12" db="EMBL/GenBank/DDBJ databases">
        <title>Ramlibacter sp. nov., isolated from a freshwater alga, Cryptomonas.</title>
        <authorList>
            <person name="Kim H.M."/>
            <person name="Jeon C.O."/>
        </authorList>
    </citation>
    <scope>NUCLEOTIDE SEQUENCE</scope>
    <source>
        <strain evidence="9">CrO1</strain>
    </source>
</reference>
<dbReference type="RefSeq" id="WP_200787527.1">
    <property type="nucleotide sequence ID" value="NZ_JAEDAO010000001.1"/>
</dbReference>
<dbReference type="InterPro" id="IPR002327">
    <property type="entry name" value="Cyt_c_1A/1B"/>
</dbReference>
<evidence type="ECO:0000256" key="1">
    <source>
        <dbReference type="ARBA" id="ARBA00022448"/>
    </source>
</evidence>
<protein>
    <submittedName>
        <fullName evidence="9">C-type cytochrome</fullName>
    </submittedName>
</protein>
<keyword evidence="4" id="KW-0249">Electron transport</keyword>
<feature type="domain" description="Cytochrome c" evidence="8">
    <location>
        <begin position="31"/>
        <end position="128"/>
    </location>
</feature>
<dbReference type="GO" id="GO:0009055">
    <property type="term" value="F:electron transfer activity"/>
    <property type="evidence" value="ECO:0007669"/>
    <property type="project" value="InterPro"/>
</dbReference>
<dbReference type="SUPFAM" id="SSF46626">
    <property type="entry name" value="Cytochrome c"/>
    <property type="match status" value="1"/>
</dbReference>
<sequence>MQRSSLLAASVLIPLASLGGSPLPVAAQGAQGASNGQALFESRCAACHSLDANRVGPMLRGVMGRRVASVAGYDYSDALKRAKGRWDERRLRMWLQDPQSVAPGTKMAFSLASATDRDAVIRYLSSTTSPSGAAQR</sequence>
<dbReference type="Gene3D" id="1.10.760.10">
    <property type="entry name" value="Cytochrome c-like domain"/>
    <property type="match status" value="1"/>
</dbReference>
<evidence type="ECO:0000256" key="7">
    <source>
        <dbReference type="SAM" id="SignalP"/>
    </source>
</evidence>
<dbReference type="Proteomes" id="UP000617041">
    <property type="component" value="Unassembled WGS sequence"/>
</dbReference>
<keyword evidence="7" id="KW-0732">Signal</keyword>
<gene>
    <name evidence="9" type="ORF">I8E28_08340</name>
</gene>
<accession>A0A934PY27</accession>
<dbReference type="InterPro" id="IPR036909">
    <property type="entry name" value="Cyt_c-like_dom_sf"/>
</dbReference>
<dbReference type="PROSITE" id="PS51007">
    <property type="entry name" value="CYTC"/>
    <property type="match status" value="1"/>
</dbReference>
<proteinExistence type="predicted"/>
<dbReference type="AlphaFoldDB" id="A0A934PY27"/>
<keyword evidence="3 6" id="KW-0479">Metal-binding</keyword>
<dbReference type="EMBL" id="JAEDAO010000001">
    <property type="protein sequence ID" value="MBK0392599.1"/>
    <property type="molecule type" value="Genomic_DNA"/>
</dbReference>
<dbReference type="Pfam" id="PF00034">
    <property type="entry name" value="Cytochrom_C"/>
    <property type="match status" value="1"/>
</dbReference>